<feature type="region of interest" description="Disordered" evidence="1">
    <location>
        <begin position="476"/>
        <end position="505"/>
    </location>
</feature>
<evidence type="ECO:0000313" key="3">
    <source>
        <dbReference type="Proteomes" id="UP000838412"/>
    </source>
</evidence>
<feature type="region of interest" description="Disordered" evidence="1">
    <location>
        <begin position="1"/>
        <end position="33"/>
    </location>
</feature>
<reference evidence="2" key="1">
    <citation type="submission" date="2022-01" db="EMBL/GenBank/DDBJ databases">
        <authorList>
            <person name="Braso-Vives M."/>
        </authorList>
    </citation>
    <scope>NUCLEOTIDE SEQUENCE</scope>
</reference>
<dbReference type="PANTHER" id="PTHR14375:SF2">
    <property type="entry name" value="SIMILAR TO RIKEN CDNA 4931414P19"/>
    <property type="match status" value="1"/>
</dbReference>
<dbReference type="EMBL" id="OV696697">
    <property type="protein sequence ID" value="CAH1242616.1"/>
    <property type="molecule type" value="Genomic_DNA"/>
</dbReference>
<evidence type="ECO:0000313" key="2">
    <source>
        <dbReference type="EMBL" id="CAH1242616.1"/>
    </source>
</evidence>
<dbReference type="AlphaFoldDB" id="A0A8J9YVM2"/>
<evidence type="ECO:0000256" key="1">
    <source>
        <dbReference type="SAM" id="MobiDB-lite"/>
    </source>
</evidence>
<accession>A0A8J9YVM2</accession>
<keyword evidence="3" id="KW-1185">Reference proteome</keyword>
<organism evidence="2 3">
    <name type="scientific">Branchiostoma lanceolatum</name>
    <name type="common">Common lancelet</name>
    <name type="synonym">Amphioxus lanceolatum</name>
    <dbReference type="NCBI Taxonomy" id="7740"/>
    <lineage>
        <taxon>Eukaryota</taxon>
        <taxon>Metazoa</taxon>
        <taxon>Chordata</taxon>
        <taxon>Cephalochordata</taxon>
        <taxon>Leptocardii</taxon>
        <taxon>Amphioxiformes</taxon>
        <taxon>Branchiostomatidae</taxon>
        <taxon>Branchiostoma</taxon>
    </lineage>
</organism>
<protein>
    <submittedName>
        <fullName evidence="2">Hypp6896 protein</fullName>
    </submittedName>
</protein>
<name>A0A8J9YVM2_BRALA</name>
<sequence>MSIPNRKRSSNGTPVRTTPGRSPTSPEDRPVTLNDVFRGVASLGRKVDKMQKTAETNQLAIAKAIRELEEKVERQPVARAATSTKLPPGLSAKVRQAHRNLGEDTQYNSERFKSPHNEDITALIMQSVKDSGVEWEDNIVRKACNRFYENLKTQTKYALEGRLEAVGRKKLLTSRRERLFKNRGIVSKEIHTPEVQQYIRGAGPCFMSDEESKSEDKNTVVVSEYSAYIVTSVCQVEHNEKMEVQGREALSPASSGSYLQHAKEDANVAETLRLSMKPSKQTEDIHLSEVRKLVYRRLAKVLNDLEAKGNKYVDHIDGRVADNEKKKDWKQCGACGVEVPKTKRVCPNKDCQANLKQAEDTAAGKDIFGTMILSPRFDPEGCWYRAELRRFLPCCWPRVGGIQEQKLRLPPDDWCGKFGPRRETPTYIFPEEVRWVMRERYPDDPLQLADGRVETQASVYRVDVVDLASTTWPTCRCGEQGSGRPGGPTRRRRRQATRYQRERQL</sequence>
<dbReference type="Proteomes" id="UP000838412">
    <property type="component" value="Chromosome 12"/>
</dbReference>
<proteinExistence type="predicted"/>
<dbReference type="OrthoDB" id="8955704at2759"/>
<dbReference type="PANTHER" id="PTHR14375">
    <property type="entry name" value="SIMILAR TO RIKEN CDNA 4931414P19"/>
    <property type="match status" value="1"/>
</dbReference>
<dbReference type="InterPro" id="IPR028101">
    <property type="entry name" value="DUF4616"/>
</dbReference>
<gene>
    <name evidence="2" type="primary">Hypp6896</name>
    <name evidence="2" type="ORF">BLAG_LOCUS5895</name>
</gene>
<feature type="compositionally biased region" description="Polar residues" evidence="1">
    <location>
        <begin position="10"/>
        <end position="25"/>
    </location>
</feature>